<dbReference type="AlphaFoldDB" id="B3N9R8"/>
<dbReference type="Proteomes" id="UP000008711">
    <property type="component" value="Unassembled WGS sequence"/>
</dbReference>
<reference evidence="1 2" key="2">
    <citation type="journal article" date="2008" name="Bioinformatics">
        <title>Assembly reconciliation.</title>
        <authorList>
            <person name="Zimin A.V."/>
            <person name="Smith D.R."/>
            <person name="Sutton G."/>
            <person name="Yorke J.A."/>
        </authorList>
    </citation>
    <scope>NUCLEOTIDE SEQUENCE [LARGE SCALE GENOMIC DNA]</scope>
    <source>
        <strain evidence="1 2">TSC#14021-0224.01</strain>
    </source>
</reference>
<dbReference type="OMA" id="FHLINFQ"/>
<sequence>MSYLLTEIALEMLGYKFYDTNGTFHLTNFQNNSTLSESHPDEPSLTEFIEQTNQEPELQQELHTLGLREEADLVADTIPETRNPRRTPAKALAKIMEYESEKIVNQISTRLECSVARRAAEDSDEQIVEIIDEERRLIASDAAVMHKFREFVQSRLQRLDKRPYEKYARTFGPE</sequence>
<accession>B3N9R8</accession>
<gene>
    <name evidence="1" type="primary">Dere\GG10141</name>
    <name evidence="1" type="synonym">dere_GLEANR_10095</name>
    <name evidence="1" type="synonym">GG10141</name>
    <name evidence="1" type="ORF">Dere_GG10141</name>
</gene>
<dbReference type="HOGENOM" id="CLU_1284511_0_0_1"/>
<dbReference type="eggNOG" id="ENOG502T963">
    <property type="taxonomic scope" value="Eukaryota"/>
</dbReference>
<name>B3N9R8_DROER</name>
<protein>
    <submittedName>
        <fullName evidence="1">Uncharacterized protein</fullName>
    </submittedName>
</protein>
<proteinExistence type="predicted"/>
<dbReference type="OrthoDB" id="7913971at2759"/>
<organism evidence="1 2">
    <name type="scientific">Drosophila erecta</name>
    <name type="common">Fruit fly</name>
    <dbReference type="NCBI Taxonomy" id="7220"/>
    <lineage>
        <taxon>Eukaryota</taxon>
        <taxon>Metazoa</taxon>
        <taxon>Ecdysozoa</taxon>
        <taxon>Arthropoda</taxon>
        <taxon>Hexapoda</taxon>
        <taxon>Insecta</taxon>
        <taxon>Pterygota</taxon>
        <taxon>Neoptera</taxon>
        <taxon>Endopterygota</taxon>
        <taxon>Diptera</taxon>
        <taxon>Brachycera</taxon>
        <taxon>Muscomorpha</taxon>
        <taxon>Ephydroidea</taxon>
        <taxon>Drosophilidae</taxon>
        <taxon>Drosophila</taxon>
        <taxon>Sophophora</taxon>
    </lineage>
</organism>
<evidence type="ECO:0000313" key="2">
    <source>
        <dbReference type="Proteomes" id="UP000008711"/>
    </source>
</evidence>
<dbReference type="PhylomeDB" id="B3N9R8"/>
<dbReference type="KEGG" id="der:6543398"/>
<reference evidence="1 2" key="1">
    <citation type="journal article" date="2007" name="Nature">
        <title>Evolution of genes and genomes on the Drosophila phylogeny.</title>
        <authorList>
            <consortium name="Drosophila 12 Genomes Consortium"/>
            <person name="Clark A.G."/>
            <person name="Eisen M.B."/>
            <person name="Smith D.R."/>
            <person name="Bergman C.M."/>
            <person name="Oliver B."/>
            <person name="Markow T.A."/>
            <person name="Kaufman T.C."/>
            <person name="Kellis M."/>
            <person name="Gelbart W."/>
            <person name="Iyer V.N."/>
            <person name="Pollard D.A."/>
            <person name="Sackton T.B."/>
            <person name="Larracuente A.M."/>
            <person name="Singh N.D."/>
            <person name="Abad J.P."/>
            <person name="Abt D.N."/>
            <person name="Adryan B."/>
            <person name="Aguade M."/>
            <person name="Akashi H."/>
            <person name="Anderson W.W."/>
            <person name="Aquadro C.F."/>
            <person name="Ardell D.H."/>
            <person name="Arguello R."/>
            <person name="Artieri C.G."/>
            <person name="Barbash D.A."/>
            <person name="Barker D."/>
            <person name="Barsanti P."/>
            <person name="Batterham P."/>
            <person name="Batzoglou S."/>
            <person name="Begun D."/>
            <person name="Bhutkar A."/>
            <person name="Blanco E."/>
            <person name="Bosak S.A."/>
            <person name="Bradley R.K."/>
            <person name="Brand A.D."/>
            <person name="Brent M.R."/>
            <person name="Brooks A.N."/>
            <person name="Brown R.H."/>
            <person name="Butlin R.K."/>
            <person name="Caggese C."/>
            <person name="Calvi B.R."/>
            <person name="Bernardo de Carvalho A."/>
            <person name="Caspi A."/>
            <person name="Castrezana S."/>
            <person name="Celniker S.E."/>
            <person name="Chang J.L."/>
            <person name="Chapple C."/>
            <person name="Chatterji S."/>
            <person name="Chinwalla A."/>
            <person name="Civetta A."/>
            <person name="Clifton S.W."/>
            <person name="Comeron J.M."/>
            <person name="Costello J.C."/>
            <person name="Coyne J.A."/>
            <person name="Daub J."/>
            <person name="David R.G."/>
            <person name="Delcher A.L."/>
            <person name="Delehaunty K."/>
            <person name="Do C.B."/>
            <person name="Ebling H."/>
            <person name="Edwards K."/>
            <person name="Eickbush T."/>
            <person name="Evans J.D."/>
            <person name="Filipski A."/>
            <person name="Findeiss S."/>
            <person name="Freyhult E."/>
            <person name="Fulton L."/>
            <person name="Fulton R."/>
            <person name="Garcia A.C."/>
            <person name="Gardiner A."/>
            <person name="Garfield D.A."/>
            <person name="Garvin B.E."/>
            <person name="Gibson G."/>
            <person name="Gilbert D."/>
            <person name="Gnerre S."/>
            <person name="Godfrey J."/>
            <person name="Good R."/>
            <person name="Gotea V."/>
            <person name="Gravely B."/>
            <person name="Greenberg A.J."/>
            <person name="Griffiths-Jones S."/>
            <person name="Gross S."/>
            <person name="Guigo R."/>
            <person name="Gustafson E.A."/>
            <person name="Haerty W."/>
            <person name="Hahn M.W."/>
            <person name="Halligan D.L."/>
            <person name="Halpern A.L."/>
            <person name="Halter G.M."/>
            <person name="Han M.V."/>
            <person name="Heger A."/>
            <person name="Hillier L."/>
            <person name="Hinrichs A.S."/>
            <person name="Holmes I."/>
            <person name="Hoskins R.A."/>
            <person name="Hubisz M.J."/>
            <person name="Hultmark D."/>
            <person name="Huntley M.A."/>
            <person name="Jaffe D.B."/>
            <person name="Jagadeeshan S."/>
            <person name="Jeck W.R."/>
            <person name="Johnson J."/>
            <person name="Jones C.D."/>
            <person name="Jordan W.C."/>
            <person name="Karpen G.H."/>
            <person name="Kataoka E."/>
            <person name="Keightley P.D."/>
            <person name="Kheradpour P."/>
            <person name="Kirkness E.F."/>
            <person name="Koerich L.B."/>
            <person name="Kristiansen K."/>
            <person name="Kudrna D."/>
            <person name="Kulathinal R.J."/>
            <person name="Kumar S."/>
            <person name="Kwok R."/>
            <person name="Lander E."/>
            <person name="Langley C.H."/>
            <person name="Lapoint R."/>
            <person name="Lazzaro B.P."/>
            <person name="Lee S.J."/>
            <person name="Levesque L."/>
            <person name="Li R."/>
            <person name="Lin C.F."/>
            <person name="Lin M.F."/>
            <person name="Lindblad-Toh K."/>
            <person name="Llopart A."/>
            <person name="Long M."/>
            <person name="Low L."/>
            <person name="Lozovsky E."/>
            <person name="Lu J."/>
            <person name="Luo M."/>
            <person name="Machado C.A."/>
            <person name="Makalowski W."/>
            <person name="Marzo M."/>
            <person name="Matsuda M."/>
            <person name="Matzkin L."/>
            <person name="McAllister B."/>
            <person name="McBride C.S."/>
            <person name="McKernan B."/>
            <person name="McKernan K."/>
            <person name="Mendez-Lago M."/>
            <person name="Minx P."/>
            <person name="Mollenhauer M.U."/>
            <person name="Montooth K."/>
            <person name="Mount S.M."/>
            <person name="Mu X."/>
            <person name="Myers E."/>
            <person name="Negre B."/>
            <person name="Newfeld S."/>
            <person name="Nielsen R."/>
            <person name="Noor M.A."/>
            <person name="O'Grady P."/>
            <person name="Pachter L."/>
            <person name="Papaceit M."/>
            <person name="Parisi M.J."/>
            <person name="Parisi M."/>
            <person name="Parts L."/>
            <person name="Pedersen J.S."/>
            <person name="Pesole G."/>
            <person name="Phillippy A.M."/>
            <person name="Ponting C.P."/>
            <person name="Pop M."/>
            <person name="Porcelli D."/>
            <person name="Powell J.R."/>
            <person name="Prohaska S."/>
            <person name="Pruitt K."/>
            <person name="Puig M."/>
            <person name="Quesneville H."/>
            <person name="Ram K.R."/>
            <person name="Rand D."/>
            <person name="Rasmussen M.D."/>
            <person name="Reed L.K."/>
            <person name="Reenan R."/>
            <person name="Reily A."/>
            <person name="Remington K.A."/>
            <person name="Rieger T.T."/>
            <person name="Ritchie M.G."/>
            <person name="Robin C."/>
            <person name="Rogers Y.H."/>
            <person name="Rohde C."/>
            <person name="Rozas J."/>
            <person name="Rubenfield M.J."/>
            <person name="Ruiz A."/>
            <person name="Russo S."/>
            <person name="Salzberg S.L."/>
            <person name="Sanchez-Gracia A."/>
            <person name="Saranga D.J."/>
            <person name="Sato H."/>
            <person name="Schaeffer S.W."/>
            <person name="Schatz M.C."/>
            <person name="Schlenke T."/>
            <person name="Schwartz R."/>
            <person name="Segarra C."/>
            <person name="Singh R.S."/>
            <person name="Sirot L."/>
            <person name="Sirota M."/>
            <person name="Sisneros N.B."/>
            <person name="Smith C.D."/>
            <person name="Smith T.F."/>
            <person name="Spieth J."/>
            <person name="Stage D.E."/>
            <person name="Stark A."/>
            <person name="Stephan W."/>
            <person name="Strausberg R.L."/>
            <person name="Strempel S."/>
            <person name="Sturgill D."/>
            <person name="Sutton G."/>
            <person name="Sutton G.G."/>
            <person name="Tao W."/>
            <person name="Teichmann S."/>
            <person name="Tobari Y.N."/>
            <person name="Tomimura Y."/>
            <person name="Tsolas J.M."/>
            <person name="Valente V.L."/>
            <person name="Venter E."/>
            <person name="Venter J.C."/>
            <person name="Vicario S."/>
            <person name="Vieira F.G."/>
            <person name="Vilella A.J."/>
            <person name="Villasante A."/>
            <person name="Walenz B."/>
            <person name="Wang J."/>
            <person name="Wasserman M."/>
            <person name="Watts T."/>
            <person name="Wilson D."/>
            <person name="Wilson R.K."/>
            <person name="Wing R.A."/>
            <person name="Wolfner M.F."/>
            <person name="Wong A."/>
            <person name="Wong G.K."/>
            <person name="Wu C.I."/>
            <person name="Wu G."/>
            <person name="Yamamoto D."/>
            <person name="Yang H.P."/>
            <person name="Yang S.P."/>
            <person name="Yorke J.A."/>
            <person name="Yoshida K."/>
            <person name="Zdobnov E."/>
            <person name="Zhang P."/>
            <person name="Zhang Y."/>
            <person name="Zimin A.V."/>
            <person name="Baldwin J."/>
            <person name="Abdouelleil A."/>
            <person name="Abdulkadir J."/>
            <person name="Abebe A."/>
            <person name="Abera B."/>
            <person name="Abreu J."/>
            <person name="Acer S.C."/>
            <person name="Aftuck L."/>
            <person name="Alexander A."/>
            <person name="An P."/>
            <person name="Anderson E."/>
            <person name="Anderson S."/>
            <person name="Arachi H."/>
            <person name="Azer M."/>
            <person name="Bachantsang P."/>
            <person name="Barry A."/>
            <person name="Bayul T."/>
            <person name="Berlin A."/>
            <person name="Bessette D."/>
            <person name="Bloom T."/>
            <person name="Blye J."/>
            <person name="Boguslavskiy L."/>
            <person name="Bonnet C."/>
            <person name="Boukhgalter B."/>
            <person name="Bourzgui I."/>
            <person name="Brown A."/>
            <person name="Cahill P."/>
            <person name="Channer S."/>
            <person name="Cheshatsang Y."/>
            <person name="Chuda L."/>
            <person name="Citroen M."/>
            <person name="Collymore A."/>
            <person name="Cooke P."/>
            <person name="Costello M."/>
            <person name="D'Aco K."/>
            <person name="Daza R."/>
            <person name="De Haan G."/>
            <person name="DeGray S."/>
            <person name="DeMaso C."/>
            <person name="Dhargay N."/>
            <person name="Dooley K."/>
            <person name="Dooley E."/>
            <person name="Doricent M."/>
            <person name="Dorje P."/>
            <person name="Dorjee K."/>
            <person name="Dupes A."/>
            <person name="Elong R."/>
            <person name="Falk J."/>
            <person name="Farina A."/>
            <person name="Faro S."/>
            <person name="Ferguson D."/>
            <person name="Fisher S."/>
            <person name="Foley C.D."/>
            <person name="Franke A."/>
            <person name="Friedrich D."/>
            <person name="Gadbois L."/>
            <person name="Gearin G."/>
            <person name="Gearin C.R."/>
            <person name="Giannoukos G."/>
            <person name="Goode T."/>
            <person name="Graham J."/>
            <person name="Grandbois E."/>
            <person name="Grewal S."/>
            <person name="Gyaltsen K."/>
            <person name="Hafez N."/>
            <person name="Hagos B."/>
            <person name="Hall J."/>
            <person name="Henson C."/>
            <person name="Hollinger A."/>
            <person name="Honan T."/>
            <person name="Huard M.D."/>
            <person name="Hughes L."/>
            <person name="Hurhula B."/>
            <person name="Husby M.E."/>
            <person name="Kamat A."/>
            <person name="Kanga B."/>
            <person name="Kashin S."/>
            <person name="Khazanovich D."/>
            <person name="Kisner P."/>
            <person name="Lance K."/>
            <person name="Lara M."/>
            <person name="Lee W."/>
            <person name="Lennon N."/>
            <person name="Letendre F."/>
            <person name="LeVine R."/>
            <person name="Lipovsky A."/>
            <person name="Liu X."/>
            <person name="Liu J."/>
            <person name="Liu S."/>
            <person name="Lokyitsang T."/>
            <person name="Lokyitsang Y."/>
            <person name="Lubonja R."/>
            <person name="Lui A."/>
            <person name="MacDonald P."/>
            <person name="Magnisalis V."/>
            <person name="Maru K."/>
            <person name="Matthews C."/>
            <person name="McCusker W."/>
            <person name="McDonough S."/>
            <person name="Mehta T."/>
            <person name="Meldrim J."/>
            <person name="Meneus L."/>
            <person name="Mihai O."/>
            <person name="Mihalev A."/>
            <person name="Mihova T."/>
            <person name="Mittelman R."/>
            <person name="Mlenga V."/>
            <person name="Montmayeur A."/>
            <person name="Mulrain L."/>
            <person name="Navidi A."/>
            <person name="Naylor J."/>
            <person name="Negash T."/>
            <person name="Nguyen T."/>
            <person name="Nguyen N."/>
            <person name="Nicol R."/>
            <person name="Norbu C."/>
            <person name="Norbu N."/>
            <person name="Novod N."/>
            <person name="O'Neill B."/>
            <person name="Osman S."/>
            <person name="Markiewicz E."/>
            <person name="Oyono O.L."/>
            <person name="Patti C."/>
            <person name="Phunkhang P."/>
            <person name="Pierre F."/>
            <person name="Priest M."/>
            <person name="Raghuraman S."/>
            <person name="Rege F."/>
            <person name="Reyes R."/>
            <person name="Rise C."/>
            <person name="Rogov P."/>
            <person name="Ross K."/>
            <person name="Ryan E."/>
            <person name="Settipalli S."/>
            <person name="Shea T."/>
            <person name="Sherpa N."/>
            <person name="Shi L."/>
            <person name="Shih D."/>
            <person name="Sparrow T."/>
            <person name="Spaulding J."/>
            <person name="Stalker J."/>
            <person name="Stange-Thomann N."/>
            <person name="Stavropoulos S."/>
            <person name="Stone C."/>
            <person name="Strader C."/>
            <person name="Tesfaye S."/>
            <person name="Thomson T."/>
            <person name="Thoulutsang Y."/>
            <person name="Thoulutsang D."/>
            <person name="Topham K."/>
            <person name="Topping I."/>
            <person name="Tsamla T."/>
            <person name="Vassiliev H."/>
            <person name="Vo A."/>
            <person name="Wangchuk T."/>
            <person name="Wangdi T."/>
            <person name="Weiand M."/>
            <person name="Wilkinson J."/>
            <person name="Wilson A."/>
            <person name="Yadav S."/>
            <person name="Young G."/>
            <person name="Yu Q."/>
            <person name="Zembek L."/>
            <person name="Zhong D."/>
            <person name="Zimmer A."/>
            <person name="Zwirko Z."/>
            <person name="Jaffe D.B."/>
            <person name="Alvarez P."/>
            <person name="Brockman W."/>
            <person name="Butler J."/>
            <person name="Chin C."/>
            <person name="Gnerre S."/>
            <person name="Grabherr M."/>
            <person name="Kleber M."/>
            <person name="Mauceli E."/>
            <person name="MacCallum I."/>
        </authorList>
    </citation>
    <scope>NUCLEOTIDE SEQUENCE [LARGE SCALE GENOMIC DNA]</scope>
    <source>
        <strain evidence="1 2">TSC#14021-0224.01</strain>
    </source>
</reference>
<keyword evidence="2" id="KW-1185">Reference proteome</keyword>
<dbReference type="EMBL" id="CH954177">
    <property type="protein sequence ID" value="EDV58563.1"/>
    <property type="molecule type" value="Genomic_DNA"/>
</dbReference>
<evidence type="ECO:0000313" key="1">
    <source>
        <dbReference type="EMBL" id="EDV58563.1"/>
    </source>
</evidence>